<comment type="catalytic activity">
    <reaction evidence="1">
        <text>ATP + protein L-histidine = ADP + protein N-phospho-L-histidine.</text>
        <dbReference type="EC" id="2.7.13.3"/>
    </reaction>
</comment>
<feature type="transmembrane region" description="Helical" evidence="8">
    <location>
        <begin position="42"/>
        <end position="61"/>
    </location>
</feature>
<dbReference type="SUPFAM" id="SSF47384">
    <property type="entry name" value="Homodimeric domain of signal transducing histidine kinase"/>
    <property type="match status" value="1"/>
</dbReference>
<evidence type="ECO:0000256" key="6">
    <source>
        <dbReference type="ARBA" id="ARBA00022777"/>
    </source>
</evidence>
<feature type="transmembrane region" description="Helical" evidence="8">
    <location>
        <begin position="131"/>
        <end position="154"/>
    </location>
</feature>
<comment type="caution">
    <text evidence="12">The sequence shown here is derived from an EMBL/GenBank/DDBJ whole genome shotgun (WGS) entry which is preliminary data.</text>
</comment>
<dbReference type="InterPro" id="IPR036890">
    <property type="entry name" value="HATPase_C_sf"/>
</dbReference>
<evidence type="ECO:0000256" key="7">
    <source>
        <dbReference type="ARBA" id="ARBA00023012"/>
    </source>
</evidence>
<name>A0AA37XI15_9MICO</name>
<dbReference type="Pfam" id="PF08448">
    <property type="entry name" value="PAS_4"/>
    <property type="match status" value="1"/>
</dbReference>
<feature type="transmembrane region" description="Helical" evidence="8">
    <location>
        <begin position="197"/>
        <end position="217"/>
    </location>
</feature>
<feature type="domain" description="Histidine kinase" evidence="9">
    <location>
        <begin position="475"/>
        <end position="692"/>
    </location>
</feature>
<evidence type="ECO:0000256" key="4">
    <source>
        <dbReference type="ARBA" id="ARBA00022553"/>
    </source>
</evidence>
<dbReference type="InterPro" id="IPR001610">
    <property type="entry name" value="PAC"/>
</dbReference>
<dbReference type="CDD" id="cd00130">
    <property type="entry name" value="PAS"/>
    <property type="match status" value="1"/>
</dbReference>
<dbReference type="EMBL" id="BSUM01000001">
    <property type="protein sequence ID" value="GMA33469.1"/>
    <property type="molecule type" value="Genomic_DNA"/>
</dbReference>
<evidence type="ECO:0000259" key="10">
    <source>
        <dbReference type="PROSITE" id="PS50112"/>
    </source>
</evidence>
<dbReference type="SUPFAM" id="SSF55785">
    <property type="entry name" value="PYP-like sensor domain (PAS domain)"/>
    <property type="match status" value="1"/>
</dbReference>
<dbReference type="EC" id="2.7.13.3" evidence="3"/>
<dbReference type="SUPFAM" id="SSF55874">
    <property type="entry name" value="ATPase domain of HSP90 chaperone/DNA topoisomerase II/histidine kinase"/>
    <property type="match status" value="1"/>
</dbReference>
<dbReference type="PROSITE" id="PS50113">
    <property type="entry name" value="PAC"/>
    <property type="match status" value="1"/>
</dbReference>
<accession>A0AA37XI15</accession>
<dbReference type="GO" id="GO:0000155">
    <property type="term" value="F:phosphorelay sensor kinase activity"/>
    <property type="evidence" value="ECO:0007669"/>
    <property type="project" value="InterPro"/>
</dbReference>
<dbReference type="PRINTS" id="PR00344">
    <property type="entry name" value="BCTRLSENSOR"/>
</dbReference>
<keyword evidence="13" id="KW-1185">Reference proteome</keyword>
<dbReference type="Gene3D" id="3.30.450.20">
    <property type="entry name" value="PAS domain"/>
    <property type="match status" value="1"/>
</dbReference>
<protein>
    <recommendedName>
        <fullName evidence="3">histidine kinase</fullName>
        <ecNumber evidence="3">2.7.13.3</ecNumber>
    </recommendedName>
</protein>
<dbReference type="InterPro" id="IPR036097">
    <property type="entry name" value="HisK_dim/P_sf"/>
</dbReference>
<keyword evidence="4" id="KW-0597">Phosphoprotein</keyword>
<keyword evidence="8" id="KW-1133">Transmembrane helix</keyword>
<feature type="domain" description="PAC" evidence="11">
    <location>
        <begin position="419"/>
        <end position="471"/>
    </location>
</feature>
<proteinExistence type="predicted"/>
<evidence type="ECO:0000256" key="2">
    <source>
        <dbReference type="ARBA" id="ARBA00004236"/>
    </source>
</evidence>
<feature type="transmembrane region" description="Helical" evidence="8">
    <location>
        <begin position="12"/>
        <end position="30"/>
    </location>
</feature>
<evidence type="ECO:0000256" key="3">
    <source>
        <dbReference type="ARBA" id="ARBA00012438"/>
    </source>
</evidence>
<keyword evidence="6" id="KW-0418">Kinase</keyword>
<feature type="transmembrane region" description="Helical" evidence="8">
    <location>
        <begin position="102"/>
        <end position="119"/>
    </location>
</feature>
<dbReference type="GO" id="GO:0005886">
    <property type="term" value="C:plasma membrane"/>
    <property type="evidence" value="ECO:0007669"/>
    <property type="project" value="UniProtKB-SubCell"/>
</dbReference>
<dbReference type="CDD" id="cd00082">
    <property type="entry name" value="HisKA"/>
    <property type="match status" value="1"/>
</dbReference>
<keyword evidence="8" id="KW-0472">Membrane</keyword>
<dbReference type="InterPro" id="IPR035965">
    <property type="entry name" value="PAS-like_dom_sf"/>
</dbReference>
<dbReference type="Pfam" id="PF02518">
    <property type="entry name" value="HATPase_c"/>
    <property type="match status" value="1"/>
</dbReference>
<gene>
    <name evidence="12" type="ORF">GCM10025875_34610</name>
</gene>
<feature type="transmembrane region" description="Helical" evidence="8">
    <location>
        <begin position="166"/>
        <end position="185"/>
    </location>
</feature>
<dbReference type="GO" id="GO:0009927">
    <property type="term" value="F:histidine phosphotransfer kinase activity"/>
    <property type="evidence" value="ECO:0007669"/>
    <property type="project" value="TreeGrafter"/>
</dbReference>
<dbReference type="PROSITE" id="PS50109">
    <property type="entry name" value="HIS_KIN"/>
    <property type="match status" value="1"/>
</dbReference>
<dbReference type="PANTHER" id="PTHR43047:SF72">
    <property type="entry name" value="OSMOSENSING HISTIDINE PROTEIN KINASE SLN1"/>
    <property type="match status" value="1"/>
</dbReference>
<dbReference type="PROSITE" id="PS50112">
    <property type="entry name" value="PAS"/>
    <property type="match status" value="1"/>
</dbReference>
<evidence type="ECO:0000256" key="1">
    <source>
        <dbReference type="ARBA" id="ARBA00000085"/>
    </source>
</evidence>
<evidence type="ECO:0000313" key="13">
    <source>
        <dbReference type="Proteomes" id="UP001157161"/>
    </source>
</evidence>
<organism evidence="12 13">
    <name type="scientific">Litorihabitans aurantiacus</name>
    <dbReference type="NCBI Taxonomy" id="1930061"/>
    <lineage>
        <taxon>Bacteria</taxon>
        <taxon>Bacillati</taxon>
        <taxon>Actinomycetota</taxon>
        <taxon>Actinomycetes</taxon>
        <taxon>Micrococcales</taxon>
        <taxon>Beutenbergiaceae</taxon>
        <taxon>Litorihabitans</taxon>
    </lineage>
</organism>
<dbReference type="SMART" id="SM00086">
    <property type="entry name" value="PAC"/>
    <property type="match status" value="1"/>
</dbReference>
<evidence type="ECO:0000313" key="12">
    <source>
        <dbReference type="EMBL" id="GMA33469.1"/>
    </source>
</evidence>
<dbReference type="InterPro" id="IPR013656">
    <property type="entry name" value="PAS_4"/>
</dbReference>
<feature type="domain" description="PAS" evidence="10">
    <location>
        <begin position="341"/>
        <end position="386"/>
    </location>
</feature>
<dbReference type="InterPro" id="IPR003661">
    <property type="entry name" value="HisK_dim/P_dom"/>
</dbReference>
<reference evidence="12" key="2">
    <citation type="submission" date="2023-02" db="EMBL/GenBank/DDBJ databases">
        <authorList>
            <person name="Sun Q."/>
            <person name="Mori K."/>
        </authorList>
    </citation>
    <scope>NUCLEOTIDE SEQUENCE</scope>
    <source>
        <strain evidence="12">NBRC 112290</strain>
    </source>
</reference>
<evidence type="ECO:0000259" key="11">
    <source>
        <dbReference type="PROSITE" id="PS50113"/>
    </source>
</evidence>
<reference evidence="12" key="1">
    <citation type="journal article" date="2014" name="Int. J. Syst. Evol. Microbiol.">
        <title>Complete genome sequence of Corynebacterium casei LMG S-19264T (=DSM 44701T), isolated from a smear-ripened cheese.</title>
        <authorList>
            <consortium name="US DOE Joint Genome Institute (JGI-PGF)"/>
            <person name="Walter F."/>
            <person name="Albersmeier A."/>
            <person name="Kalinowski J."/>
            <person name="Ruckert C."/>
        </authorList>
    </citation>
    <scope>NUCLEOTIDE SEQUENCE</scope>
    <source>
        <strain evidence="12">NBRC 112290</strain>
    </source>
</reference>
<dbReference type="AlphaFoldDB" id="A0AA37XI15"/>
<feature type="transmembrane region" description="Helical" evidence="8">
    <location>
        <begin position="73"/>
        <end position="96"/>
    </location>
</feature>
<dbReference type="CDD" id="cd16922">
    <property type="entry name" value="HATPase_EvgS-ArcB-TorS-like"/>
    <property type="match status" value="1"/>
</dbReference>
<dbReference type="Gene3D" id="1.10.287.130">
    <property type="match status" value="1"/>
</dbReference>
<dbReference type="InterPro" id="IPR004358">
    <property type="entry name" value="Sig_transdc_His_kin-like_C"/>
</dbReference>
<dbReference type="FunFam" id="3.30.565.10:FF:000006">
    <property type="entry name" value="Sensor histidine kinase WalK"/>
    <property type="match status" value="1"/>
</dbReference>
<feature type="transmembrane region" description="Helical" evidence="8">
    <location>
        <begin position="266"/>
        <end position="287"/>
    </location>
</feature>
<dbReference type="SMART" id="SM00388">
    <property type="entry name" value="HisKA"/>
    <property type="match status" value="1"/>
</dbReference>
<keyword evidence="5" id="KW-0808">Transferase</keyword>
<dbReference type="Pfam" id="PF00512">
    <property type="entry name" value="HisKA"/>
    <property type="match status" value="1"/>
</dbReference>
<evidence type="ECO:0000256" key="8">
    <source>
        <dbReference type="SAM" id="Phobius"/>
    </source>
</evidence>
<dbReference type="Proteomes" id="UP001157161">
    <property type="component" value="Unassembled WGS sequence"/>
</dbReference>
<comment type="subcellular location">
    <subcellularLocation>
        <location evidence="2">Cell membrane</location>
    </subcellularLocation>
</comment>
<sequence>MLVITTRGLREPQTIATIVTVAWTLGLLAVTLSGLDRETRSAISQVAIIVTALVSTVLCCLRARRSSGRRARAWLLLGAAGFTGLTGNVLAAFTGAENVSELALLLALVIGVAALRSFPDRELKRPQVLRMLLDGVVVGGSVLFVSALVIFPALTTSNGGWDLTRVITIALPVMDAVLATFAVLLIMRSTGTDRVPLALVGLSFTMYAVADLTYAVVDSSVGFQFGTVADLGWVVGYALGGIAACHPAGAGPAQDAPATDGTEREGSAVAGTVVTFCLFIAAAVVQIQESLGAISGLAVALWFIVIGAVALRQISLVVTNERLRRRLEIRVQERTQELADLTRTTQLTLTSVGEGIYGVDPDGIVTFVNPAGARTLGMRSESLVGRHAHDELHAAREDGTPFPYSGCYIHEAVTQGVTINSEEDFYRRADGALVPVEVTASPVIDDGHVTGAVVVFRDVTQRREIDRMKSEFLSVISHELRTPLTSIKGAIGLVAGGATGEVAPESARLLGIAGGSVDRLTRLINDILEVERLGSGADPLELVDVPLEQVVRAAVDQTEALATQSGIALVVGDVPGTVNADVDRIVQTLVNLLGNAVKFTGTGGRVDVSARPAGMFFEVAVRDTGRGIPADRLESIFGRFEQVDSSDAREKGGTGLGLAISRGIVSRHGGRIWAESEPGVGSTFLFTLRSADAGADTADKPPSSTRVG</sequence>
<dbReference type="PANTHER" id="PTHR43047">
    <property type="entry name" value="TWO-COMPONENT HISTIDINE PROTEIN KINASE"/>
    <property type="match status" value="1"/>
</dbReference>
<dbReference type="NCBIfam" id="TIGR00229">
    <property type="entry name" value="sensory_box"/>
    <property type="match status" value="1"/>
</dbReference>
<dbReference type="InterPro" id="IPR003594">
    <property type="entry name" value="HATPase_dom"/>
</dbReference>
<dbReference type="InterPro" id="IPR005467">
    <property type="entry name" value="His_kinase_dom"/>
</dbReference>
<dbReference type="InterPro" id="IPR000700">
    <property type="entry name" value="PAS-assoc_C"/>
</dbReference>
<dbReference type="InterPro" id="IPR000014">
    <property type="entry name" value="PAS"/>
</dbReference>
<keyword evidence="7" id="KW-0902">Two-component regulatory system</keyword>
<keyword evidence="8" id="KW-0812">Transmembrane</keyword>
<dbReference type="Gene3D" id="3.30.565.10">
    <property type="entry name" value="Histidine kinase-like ATPase, C-terminal domain"/>
    <property type="match status" value="1"/>
</dbReference>
<dbReference type="SMART" id="SM00387">
    <property type="entry name" value="HATPase_c"/>
    <property type="match status" value="1"/>
</dbReference>
<evidence type="ECO:0000256" key="5">
    <source>
        <dbReference type="ARBA" id="ARBA00022679"/>
    </source>
</evidence>
<evidence type="ECO:0000259" key="9">
    <source>
        <dbReference type="PROSITE" id="PS50109"/>
    </source>
</evidence>
<feature type="transmembrane region" description="Helical" evidence="8">
    <location>
        <begin position="293"/>
        <end position="318"/>
    </location>
</feature>